<dbReference type="AlphaFoldDB" id="A0A1B8ZEW6"/>
<protein>
    <submittedName>
        <fullName evidence="2">Uncharacterized protein</fullName>
    </submittedName>
</protein>
<comment type="caution">
    <text evidence="2">The sequence shown here is derived from an EMBL/GenBank/DDBJ whole genome shotgun (WGS) entry which is preliminary data.</text>
</comment>
<dbReference type="STRING" id="651561.BBI00_20090"/>
<dbReference type="EMBL" id="MAYG01000023">
    <property type="protein sequence ID" value="OCA70145.1"/>
    <property type="molecule type" value="Genomic_DNA"/>
</dbReference>
<evidence type="ECO:0000313" key="2">
    <source>
        <dbReference type="EMBL" id="OCA70145.1"/>
    </source>
</evidence>
<keyword evidence="1" id="KW-0812">Transmembrane</keyword>
<feature type="transmembrane region" description="Helical" evidence="1">
    <location>
        <begin position="99"/>
        <end position="120"/>
    </location>
</feature>
<organism evidence="2 3">
    <name type="scientific">Chryseobacterium arthrosphaerae</name>
    <dbReference type="NCBI Taxonomy" id="651561"/>
    <lineage>
        <taxon>Bacteria</taxon>
        <taxon>Pseudomonadati</taxon>
        <taxon>Bacteroidota</taxon>
        <taxon>Flavobacteriia</taxon>
        <taxon>Flavobacteriales</taxon>
        <taxon>Weeksellaceae</taxon>
        <taxon>Chryseobacterium group</taxon>
        <taxon>Chryseobacterium</taxon>
    </lineage>
</organism>
<sequence>MIRFIRLLFYHIYLYFYKVDDGNKALAKFTTWLIFTLLFGVIIYSMYVFIRLHSDNAVVHTFYIYYILVFIIIGFFVGRNIYIIGFESLDSFRNYNIKYYFYFFLIVGFTFAVAFYSTNVNQKRIFEKKKIENHGKAG</sequence>
<feature type="transmembrane region" description="Helical" evidence="1">
    <location>
        <begin position="29"/>
        <end position="50"/>
    </location>
</feature>
<evidence type="ECO:0000313" key="3">
    <source>
        <dbReference type="Proteomes" id="UP000093432"/>
    </source>
</evidence>
<accession>A0A1B8ZEW6</accession>
<keyword evidence="1" id="KW-1133">Transmembrane helix</keyword>
<gene>
    <name evidence="2" type="ORF">BBI00_20090</name>
</gene>
<evidence type="ECO:0000256" key="1">
    <source>
        <dbReference type="SAM" id="Phobius"/>
    </source>
</evidence>
<name>A0A1B8ZEW6_9FLAO</name>
<dbReference type="KEGG" id="carh:EGY05_02100"/>
<feature type="transmembrane region" description="Helical" evidence="1">
    <location>
        <begin position="62"/>
        <end position="84"/>
    </location>
</feature>
<keyword evidence="1" id="KW-0472">Membrane</keyword>
<dbReference type="Proteomes" id="UP000093432">
    <property type="component" value="Unassembled WGS sequence"/>
</dbReference>
<proteinExistence type="predicted"/>
<reference evidence="3" key="1">
    <citation type="submission" date="2016-07" db="EMBL/GenBank/DDBJ databases">
        <authorList>
            <person name="Florea S."/>
            <person name="Webb J.S."/>
            <person name="Jaromczyk J."/>
            <person name="Schardl C.L."/>
        </authorList>
    </citation>
    <scope>NUCLEOTIDE SEQUENCE [LARGE SCALE GENOMIC DNA]</scope>
    <source>
        <strain evidence="3">CC-VM-7</strain>
    </source>
</reference>